<accession>A0AAV5WUM9</accession>
<sequence length="72" mass="8118">HFNSRAMIRLQIVMIATLLLNGVEAGSEHVIDNVCRGKVCYQVVDRHDSEDASTVREIRLTDSRSNHLVISQ</sequence>
<proteinExistence type="predicted"/>
<evidence type="ECO:0000313" key="2">
    <source>
        <dbReference type="EMBL" id="GMT35722.1"/>
    </source>
</evidence>
<dbReference type="AlphaFoldDB" id="A0AAV5WUM9"/>
<dbReference type="Proteomes" id="UP001432322">
    <property type="component" value="Unassembled WGS sequence"/>
</dbReference>
<feature type="non-terminal residue" evidence="2">
    <location>
        <position position="72"/>
    </location>
</feature>
<feature type="signal peptide" evidence="1">
    <location>
        <begin position="1"/>
        <end position="25"/>
    </location>
</feature>
<keyword evidence="3" id="KW-1185">Reference proteome</keyword>
<name>A0AAV5WUM9_9BILA</name>
<dbReference type="EMBL" id="BTSY01000007">
    <property type="protein sequence ID" value="GMT35722.1"/>
    <property type="molecule type" value="Genomic_DNA"/>
</dbReference>
<evidence type="ECO:0000256" key="1">
    <source>
        <dbReference type="SAM" id="SignalP"/>
    </source>
</evidence>
<keyword evidence="1" id="KW-0732">Signal</keyword>
<evidence type="ECO:0000313" key="3">
    <source>
        <dbReference type="Proteomes" id="UP001432322"/>
    </source>
</evidence>
<reference evidence="2" key="1">
    <citation type="submission" date="2023-10" db="EMBL/GenBank/DDBJ databases">
        <title>Genome assembly of Pristionchus species.</title>
        <authorList>
            <person name="Yoshida K."/>
            <person name="Sommer R.J."/>
        </authorList>
    </citation>
    <scope>NUCLEOTIDE SEQUENCE</scope>
    <source>
        <strain evidence="2">RS5133</strain>
    </source>
</reference>
<feature type="chain" id="PRO_5043697459" evidence="1">
    <location>
        <begin position="26"/>
        <end position="72"/>
    </location>
</feature>
<gene>
    <name evidence="2" type="ORF">PFISCL1PPCAC_27019</name>
</gene>
<organism evidence="2 3">
    <name type="scientific">Pristionchus fissidentatus</name>
    <dbReference type="NCBI Taxonomy" id="1538716"/>
    <lineage>
        <taxon>Eukaryota</taxon>
        <taxon>Metazoa</taxon>
        <taxon>Ecdysozoa</taxon>
        <taxon>Nematoda</taxon>
        <taxon>Chromadorea</taxon>
        <taxon>Rhabditida</taxon>
        <taxon>Rhabditina</taxon>
        <taxon>Diplogasteromorpha</taxon>
        <taxon>Diplogasteroidea</taxon>
        <taxon>Neodiplogasteridae</taxon>
        <taxon>Pristionchus</taxon>
    </lineage>
</organism>
<feature type="non-terminal residue" evidence="2">
    <location>
        <position position="1"/>
    </location>
</feature>
<comment type="caution">
    <text evidence="2">The sequence shown here is derived from an EMBL/GenBank/DDBJ whole genome shotgun (WGS) entry which is preliminary data.</text>
</comment>
<protein>
    <submittedName>
        <fullName evidence="2">Uncharacterized protein</fullName>
    </submittedName>
</protein>